<dbReference type="OrthoDB" id="206365at2759"/>
<dbReference type="GO" id="GO:0005262">
    <property type="term" value="F:calcium channel activity"/>
    <property type="evidence" value="ECO:0007669"/>
    <property type="project" value="TreeGrafter"/>
</dbReference>
<reference evidence="7" key="1">
    <citation type="submission" date="2022-07" db="EMBL/GenBank/DDBJ databases">
        <title>Genome analysis of Parmales, a sister group of diatoms, reveals the evolutionary specialization of diatoms from phago-mixotrophs to photoautotrophs.</title>
        <authorList>
            <person name="Ban H."/>
            <person name="Sato S."/>
            <person name="Yoshikawa S."/>
            <person name="Kazumasa Y."/>
            <person name="Nakamura Y."/>
            <person name="Ichinomiya M."/>
            <person name="Saitoh K."/>
            <person name="Sato N."/>
            <person name="Blanc-Mathieu R."/>
            <person name="Endo H."/>
            <person name="Kuwata A."/>
            <person name="Ogata H."/>
        </authorList>
    </citation>
    <scope>NUCLEOTIDE SEQUENCE</scope>
</reference>
<protein>
    <recommendedName>
        <fullName evidence="6">Polycystin cation channel PKD1/PKD2 domain-containing protein</fullName>
    </recommendedName>
</protein>
<evidence type="ECO:0000256" key="4">
    <source>
        <dbReference type="ARBA" id="ARBA00023136"/>
    </source>
</evidence>
<dbReference type="PANTHER" id="PTHR10877">
    <property type="entry name" value="POLYCYSTIN FAMILY MEMBER"/>
    <property type="match status" value="1"/>
</dbReference>
<evidence type="ECO:0000256" key="2">
    <source>
        <dbReference type="ARBA" id="ARBA00022692"/>
    </source>
</evidence>
<evidence type="ECO:0000259" key="6">
    <source>
        <dbReference type="Pfam" id="PF08016"/>
    </source>
</evidence>
<accession>A0A9W7DXT9</accession>
<dbReference type="Proteomes" id="UP001165082">
    <property type="component" value="Unassembled WGS sequence"/>
</dbReference>
<proteinExistence type="predicted"/>
<comment type="caution">
    <text evidence="7">The sequence shown here is derived from an EMBL/GenBank/DDBJ whole genome shotgun (WGS) entry which is preliminary data.</text>
</comment>
<keyword evidence="8" id="KW-1185">Reference proteome</keyword>
<dbReference type="GO" id="GO:0050982">
    <property type="term" value="P:detection of mechanical stimulus"/>
    <property type="evidence" value="ECO:0007669"/>
    <property type="project" value="TreeGrafter"/>
</dbReference>
<feature type="transmembrane region" description="Helical" evidence="5">
    <location>
        <begin position="501"/>
        <end position="525"/>
    </location>
</feature>
<feature type="transmembrane region" description="Helical" evidence="5">
    <location>
        <begin position="443"/>
        <end position="462"/>
    </location>
</feature>
<feature type="non-terminal residue" evidence="7">
    <location>
        <position position="735"/>
    </location>
</feature>
<dbReference type="PANTHER" id="PTHR10877:SF197">
    <property type="entry name" value="POLYCYSTIC KIDNEY DISEASE PROTEIN 1-LIKE 2"/>
    <property type="match status" value="1"/>
</dbReference>
<feature type="transmembrane region" description="Helical" evidence="5">
    <location>
        <begin position="410"/>
        <end position="431"/>
    </location>
</feature>
<dbReference type="AlphaFoldDB" id="A0A9W7DXT9"/>
<feature type="transmembrane region" description="Helical" evidence="5">
    <location>
        <begin position="602"/>
        <end position="627"/>
    </location>
</feature>
<evidence type="ECO:0000313" key="7">
    <source>
        <dbReference type="EMBL" id="GMH60469.1"/>
    </source>
</evidence>
<name>A0A9W7DXT9_9STRA</name>
<evidence type="ECO:0000256" key="3">
    <source>
        <dbReference type="ARBA" id="ARBA00022989"/>
    </source>
</evidence>
<evidence type="ECO:0000256" key="1">
    <source>
        <dbReference type="ARBA" id="ARBA00004141"/>
    </source>
</evidence>
<keyword evidence="2 5" id="KW-0812">Transmembrane</keyword>
<evidence type="ECO:0000256" key="5">
    <source>
        <dbReference type="SAM" id="Phobius"/>
    </source>
</evidence>
<gene>
    <name evidence="7" type="ORF">TrRE_jg264</name>
</gene>
<dbReference type="InterPro" id="IPR013122">
    <property type="entry name" value="PKD1_2_channel"/>
</dbReference>
<dbReference type="InterPro" id="IPR051223">
    <property type="entry name" value="Polycystin"/>
</dbReference>
<dbReference type="Pfam" id="PF08016">
    <property type="entry name" value="PKD_channel"/>
    <property type="match status" value="1"/>
</dbReference>
<dbReference type="EMBL" id="BRXZ01003718">
    <property type="protein sequence ID" value="GMH60469.1"/>
    <property type="molecule type" value="Genomic_DNA"/>
</dbReference>
<keyword evidence="4 5" id="KW-0472">Membrane</keyword>
<keyword evidence="3 5" id="KW-1133">Transmembrane helix</keyword>
<evidence type="ECO:0000313" key="8">
    <source>
        <dbReference type="Proteomes" id="UP001165082"/>
    </source>
</evidence>
<feature type="domain" description="Polycystin cation channel PKD1/PKD2" evidence="6">
    <location>
        <begin position="415"/>
        <end position="631"/>
    </location>
</feature>
<organism evidence="7 8">
    <name type="scientific">Triparma retinervis</name>
    <dbReference type="NCBI Taxonomy" id="2557542"/>
    <lineage>
        <taxon>Eukaryota</taxon>
        <taxon>Sar</taxon>
        <taxon>Stramenopiles</taxon>
        <taxon>Ochrophyta</taxon>
        <taxon>Bolidophyceae</taxon>
        <taxon>Parmales</taxon>
        <taxon>Triparmaceae</taxon>
        <taxon>Triparma</taxon>
    </lineage>
</organism>
<feature type="transmembrane region" description="Helical" evidence="5">
    <location>
        <begin position="545"/>
        <end position="567"/>
    </location>
</feature>
<dbReference type="GO" id="GO:0016020">
    <property type="term" value="C:membrane"/>
    <property type="evidence" value="ECO:0007669"/>
    <property type="project" value="UniProtKB-SubCell"/>
</dbReference>
<comment type="subcellular location">
    <subcellularLocation>
        <location evidence="1">Membrane</location>
        <topology evidence="1">Multi-pass membrane protein</topology>
    </subcellularLocation>
</comment>
<sequence>MFTQVEGVELSNCMDAAEYLICLAPGVVDLAGEFSIDGDASSLSYDFDFSCDFFQNLETEMCLAATSDNDEGGSWSYDPSLDAGCSSGEVMNCVEPPYSSCLASSKVGDGSCDPSLNCRRFNFDGGDCEDWAPSTLTDANGDPTFCDCHGNCSPKSICQTWGLTDCSELYDYYAINLECDASLDCKAFSYDGGDCGGAPAAPAPVRLSSKNSTANNLWLEEVAKNYPRGWNPTGGVQATRPAKTFEDAEGKLEGGWIGEHRIIGGSFLLLYTLSEKVECEKIDETHQAVFPSCKGDVQFVEDLEVPNKYHLEYFEELGSHVDLIDAGQWNVGLKHSFCSIEKNRLFFKDQYSPLRIDSITVTLPVFNGNVNGGTYAIAELSFNFLETGDVQVEFDSKAYRLNLSEGGWTLVDYLEIICIIFALELFFRAVLEIRREGFHLRNSVTIFSSIFYLLITLLNLVIHEYSSDFDLDAILDADPLGGEDKFTNLVVALSDFVWMKWLYSAFEFMNVAFSVIGLLRCFLILSFHKRLSILTETLWTGLVDIYHWVVVLGMFTTVFSTVFHYMLGTQNEKFSTFFGSFKELLLVIVGFEAMTDLELNTLGWLLCMLYGSVVTILMINLSLGIVLDAYNIHTKEREDSDTLPHSLKVFFYRVIKKKVKWVIRTLGCSRKKVYAEKGDDDANDGGSQPRLTLYKRRNTGDAMKNYRRMSAQLNMRQMHAMPISIKQAKEVLRDE</sequence>